<organism evidence="1 2">
    <name type="scientific">Microctonus hyperodae</name>
    <name type="common">Parasitoid wasp</name>
    <dbReference type="NCBI Taxonomy" id="165561"/>
    <lineage>
        <taxon>Eukaryota</taxon>
        <taxon>Metazoa</taxon>
        <taxon>Ecdysozoa</taxon>
        <taxon>Arthropoda</taxon>
        <taxon>Hexapoda</taxon>
        <taxon>Insecta</taxon>
        <taxon>Pterygota</taxon>
        <taxon>Neoptera</taxon>
        <taxon>Endopterygota</taxon>
        <taxon>Hymenoptera</taxon>
        <taxon>Apocrita</taxon>
        <taxon>Ichneumonoidea</taxon>
        <taxon>Braconidae</taxon>
        <taxon>Euphorinae</taxon>
        <taxon>Microctonus</taxon>
    </lineage>
</organism>
<protein>
    <submittedName>
        <fullName evidence="1">Uncharacterized protein</fullName>
    </submittedName>
</protein>
<name>A0AA39KRR4_MICHY</name>
<sequence>MAYIKYSIHLLNEWMINNNYEILIERLYYGMEEYADIHGSYDGFVSHKNGIEAFLIINNLRKMYWMRRIRIEDDRRPSTVNYYPRLAPIGREMQWSLIIAYENVDNDVSTDDEDNDVDDVVMREYDENWAAEVDEGSEGSFDIGTCMLYYDDNDDDIFNIFIDHR</sequence>
<comment type="caution">
    <text evidence="1">The sequence shown here is derived from an EMBL/GenBank/DDBJ whole genome shotgun (WGS) entry which is preliminary data.</text>
</comment>
<reference evidence="1" key="2">
    <citation type="submission" date="2023-03" db="EMBL/GenBank/DDBJ databases">
        <authorList>
            <person name="Inwood S.N."/>
            <person name="Skelly J.G."/>
            <person name="Guhlin J."/>
            <person name="Harrop T.W.R."/>
            <person name="Goldson S.G."/>
            <person name="Dearden P.K."/>
        </authorList>
    </citation>
    <scope>NUCLEOTIDE SEQUENCE</scope>
    <source>
        <strain evidence="1">Lincoln</strain>
        <tissue evidence="1">Whole body</tissue>
    </source>
</reference>
<dbReference type="AlphaFoldDB" id="A0AA39KRR4"/>
<accession>A0AA39KRR4</accession>
<gene>
    <name evidence="1" type="ORF">PV327_011362</name>
</gene>
<reference evidence="1" key="1">
    <citation type="journal article" date="2023" name="bioRxiv">
        <title>Scaffold-level genome assemblies of two parasitoid biocontrol wasps reveal the parthenogenesis mechanism and an associated novel virus.</title>
        <authorList>
            <person name="Inwood S."/>
            <person name="Skelly J."/>
            <person name="Guhlin J."/>
            <person name="Harrop T."/>
            <person name="Goldson S."/>
            <person name="Dearden P."/>
        </authorList>
    </citation>
    <scope>NUCLEOTIDE SEQUENCE</scope>
    <source>
        <strain evidence="1">Lincoln</strain>
        <tissue evidence="1">Whole body</tissue>
    </source>
</reference>
<evidence type="ECO:0000313" key="2">
    <source>
        <dbReference type="Proteomes" id="UP001168972"/>
    </source>
</evidence>
<proteinExistence type="predicted"/>
<keyword evidence="2" id="KW-1185">Reference proteome</keyword>
<evidence type="ECO:0000313" key="1">
    <source>
        <dbReference type="EMBL" id="KAK0171415.1"/>
    </source>
</evidence>
<dbReference type="EMBL" id="JAQQBR010000443">
    <property type="protein sequence ID" value="KAK0171415.1"/>
    <property type="molecule type" value="Genomic_DNA"/>
</dbReference>
<dbReference type="Proteomes" id="UP001168972">
    <property type="component" value="Unassembled WGS sequence"/>
</dbReference>